<dbReference type="Pfam" id="PF00496">
    <property type="entry name" value="SBP_bac_5"/>
    <property type="match status" value="1"/>
</dbReference>
<feature type="chain" id="PRO_5009678538" evidence="5">
    <location>
        <begin position="35"/>
        <end position="507"/>
    </location>
</feature>
<dbReference type="InterPro" id="IPR039424">
    <property type="entry name" value="SBP_5"/>
</dbReference>
<dbReference type="STRING" id="665118.SAMN02983003_2047"/>
<name>A0A1K2HXS9_9HYPH</name>
<dbReference type="PANTHER" id="PTHR30290:SF9">
    <property type="entry name" value="OLIGOPEPTIDE-BINDING PROTEIN APPA"/>
    <property type="match status" value="1"/>
</dbReference>
<dbReference type="SUPFAM" id="SSF53850">
    <property type="entry name" value="Periplasmic binding protein-like II"/>
    <property type="match status" value="1"/>
</dbReference>
<dbReference type="EMBL" id="FPKU01000002">
    <property type="protein sequence ID" value="SFZ84503.1"/>
    <property type="molecule type" value="Genomic_DNA"/>
</dbReference>
<comment type="similarity">
    <text evidence="2">Belongs to the bacterial solute-binding protein 5 family.</text>
</comment>
<dbReference type="GO" id="GO:0015833">
    <property type="term" value="P:peptide transport"/>
    <property type="evidence" value="ECO:0007669"/>
    <property type="project" value="TreeGrafter"/>
</dbReference>
<dbReference type="Proteomes" id="UP000183447">
    <property type="component" value="Unassembled WGS sequence"/>
</dbReference>
<dbReference type="InterPro" id="IPR030678">
    <property type="entry name" value="Peptide/Ni-bd"/>
</dbReference>
<dbReference type="Gene3D" id="3.90.76.10">
    <property type="entry name" value="Dipeptide-binding Protein, Domain 1"/>
    <property type="match status" value="1"/>
</dbReference>
<keyword evidence="8" id="KW-1185">Reference proteome</keyword>
<evidence type="ECO:0000256" key="4">
    <source>
        <dbReference type="ARBA" id="ARBA00022729"/>
    </source>
</evidence>
<feature type="signal peptide" evidence="5">
    <location>
        <begin position="1"/>
        <end position="34"/>
    </location>
</feature>
<evidence type="ECO:0000259" key="6">
    <source>
        <dbReference type="Pfam" id="PF00496"/>
    </source>
</evidence>
<feature type="domain" description="Solute-binding protein family 5" evidence="6">
    <location>
        <begin position="77"/>
        <end position="418"/>
    </location>
</feature>
<dbReference type="GO" id="GO:1904680">
    <property type="term" value="F:peptide transmembrane transporter activity"/>
    <property type="evidence" value="ECO:0007669"/>
    <property type="project" value="TreeGrafter"/>
</dbReference>
<dbReference type="RefSeq" id="WP_084603432.1">
    <property type="nucleotide sequence ID" value="NZ_FPKU01000002.1"/>
</dbReference>
<evidence type="ECO:0000313" key="7">
    <source>
        <dbReference type="EMBL" id="SFZ84503.1"/>
    </source>
</evidence>
<gene>
    <name evidence="7" type="ORF">SAMN02983003_2047</name>
</gene>
<keyword evidence="3" id="KW-0813">Transport</keyword>
<comment type="subcellular location">
    <subcellularLocation>
        <location evidence="1">Periplasm</location>
    </subcellularLocation>
</comment>
<evidence type="ECO:0000256" key="1">
    <source>
        <dbReference type="ARBA" id="ARBA00004418"/>
    </source>
</evidence>
<evidence type="ECO:0000256" key="3">
    <source>
        <dbReference type="ARBA" id="ARBA00022448"/>
    </source>
</evidence>
<evidence type="ECO:0000313" key="8">
    <source>
        <dbReference type="Proteomes" id="UP000183447"/>
    </source>
</evidence>
<dbReference type="Gene3D" id="3.40.190.10">
    <property type="entry name" value="Periplasmic binding protein-like II"/>
    <property type="match status" value="1"/>
</dbReference>
<organism evidence="7 8">
    <name type="scientific">Devosia enhydra</name>
    <dbReference type="NCBI Taxonomy" id="665118"/>
    <lineage>
        <taxon>Bacteria</taxon>
        <taxon>Pseudomonadati</taxon>
        <taxon>Pseudomonadota</taxon>
        <taxon>Alphaproteobacteria</taxon>
        <taxon>Hyphomicrobiales</taxon>
        <taxon>Devosiaceae</taxon>
        <taxon>Devosia</taxon>
    </lineage>
</organism>
<dbReference type="GO" id="GO:0030288">
    <property type="term" value="C:outer membrane-bounded periplasmic space"/>
    <property type="evidence" value="ECO:0007669"/>
    <property type="project" value="UniProtKB-ARBA"/>
</dbReference>
<dbReference type="PIRSF" id="PIRSF002741">
    <property type="entry name" value="MppA"/>
    <property type="match status" value="1"/>
</dbReference>
<dbReference type="PANTHER" id="PTHR30290">
    <property type="entry name" value="PERIPLASMIC BINDING COMPONENT OF ABC TRANSPORTER"/>
    <property type="match status" value="1"/>
</dbReference>
<sequence length="507" mass="56243">MTRMFDFAFASARIARTVLAGAMVSALAMGAAQAQTVTLAQGVDPESLDPAVDTLITSVGVMMNIYDALIWRDGEGNIVPGLAESWEFPEPDQMKLTLRQGVTFHDGSPFTADDVVFSYQRLFDATSPSPLLSSLRGFVDGVEKVDDFTVLVKMPAPRATVVPTLIRVPILPKASFEAAGQEAFGSAPIGTGPFKFARWDKNQQIVLERNDDYWRGPAAIERFVVRPIPEDFARFASLNNREVDIISNLTSERVAEIEKIEGLKVEAVPSVRNMFVGLDTMKGPFTDIRVRQAVNHAVDKEALIDVVMGGYAIENASVCTQTLFGAAQLPAYEYDPEKARALLAEAGHPDGFAVEMLGPVGRYAKDKELQEAIAGMLADVGIQITHVQPEWAEFIRQWTAQAHPMHFVGTGNQVMDCDQHLGYRIDGPRYGRFYQSDEVDALIQLELVEYDAEKRKGILAEIQQKVHADAPWIFLFDNMDIYGMTSRIDWTPRPDEMVWAYDIKVSE</sequence>
<proteinExistence type="inferred from homology"/>
<dbReference type="OrthoDB" id="9803988at2"/>
<accession>A0A1K2HXS9</accession>
<protein>
    <submittedName>
        <fullName evidence="7">Peptide/nickel transport system substrate-binding protein</fullName>
    </submittedName>
</protein>
<evidence type="ECO:0000256" key="2">
    <source>
        <dbReference type="ARBA" id="ARBA00005695"/>
    </source>
</evidence>
<dbReference type="Gene3D" id="3.10.105.10">
    <property type="entry name" value="Dipeptide-binding Protein, Domain 3"/>
    <property type="match status" value="1"/>
</dbReference>
<dbReference type="AlphaFoldDB" id="A0A1K2HXS9"/>
<dbReference type="GO" id="GO:0043190">
    <property type="term" value="C:ATP-binding cassette (ABC) transporter complex"/>
    <property type="evidence" value="ECO:0007669"/>
    <property type="project" value="InterPro"/>
</dbReference>
<keyword evidence="4 5" id="KW-0732">Signal</keyword>
<dbReference type="InterPro" id="IPR000914">
    <property type="entry name" value="SBP_5_dom"/>
</dbReference>
<evidence type="ECO:0000256" key="5">
    <source>
        <dbReference type="SAM" id="SignalP"/>
    </source>
</evidence>
<reference evidence="7 8" key="1">
    <citation type="submission" date="2016-11" db="EMBL/GenBank/DDBJ databases">
        <authorList>
            <person name="Jaros S."/>
            <person name="Januszkiewicz K."/>
            <person name="Wedrychowicz H."/>
        </authorList>
    </citation>
    <scope>NUCLEOTIDE SEQUENCE [LARGE SCALE GENOMIC DNA]</scope>
    <source>
        <strain evidence="7 8">ATCC 23634</strain>
    </source>
</reference>